<comment type="subcellular location">
    <subcellularLocation>
        <location evidence="9">Early endosome membrane</location>
        <topology evidence="9">Single-pass type II membrane protein</topology>
    </subcellularLocation>
    <subcellularLocation>
        <location evidence="8">Late endosome membrane</location>
        <topology evidence="8">Single-pass type II membrane protein</topology>
    </subcellularLocation>
    <subcellularLocation>
        <location evidence="1">Lysosome lumen</location>
    </subcellularLocation>
</comment>
<evidence type="ECO:0000256" key="9">
    <source>
        <dbReference type="ARBA" id="ARBA00037858"/>
    </source>
</evidence>
<evidence type="ECO:0000313" key="16">
    <source>
        <dbReference type="EMBL" id="KAK7882026.1"/>
    </source>
</evidence>
<evidence type="ECO:0000259" key="15">
    <source>
        <dbReference type="PROSITE" id="PS50035"/>
    </source>
</evidence>
<evidence type="ECO:0000256" key="12">
    <source>
        <dbReference type="ARBA" id="ARBA00041681"/>
    </source>
</evidence>
<dbReference type="Pfam" id="PF13918">
    <property type="entry name" value="PLDc_3"/>
    <property type="match status" value="1"/>
</dbReference>
<dbReference type="EMBL" id="JBBPFD010000021">
    <property type="protein sequence ID" value="KAK7882026.1"/>
    <property type="molecule type" value="Genomic_DNA"/>
</dbReference>
<dbReference type="Proteomes" id="UP001460270">
    <property type="component" value="Unassembled WGS sequence"/>
</dbReference>
<feature type="transmembrane region" description="Helical" evidence="14">
    <location>
        <begin position="25"/>
        <end position="49"/>
    </location>
</feature>
<keyword evidence="17" id="KW-1185">Reference proteome</keyword>
<evidence type="ECO:0000256" key="1">
    <source>
        <dbReference type="ARBA" id="ARBA00004227"/>
    </source>
</evidence>
<evidence type="ECO:0000256" key="6">
    <source>
        <dbReference type="ARBA" id="ARBA00022839"/>
    </source>
</evidence>
<keyword evidence="6" id="KW-0269">Exonuclease</keyword>
<dbReference type="GO" id="GO:0031902">
    <property type="term" value="C:late endosome membrane"/>
    <property type="evidence" value="ECO:0007669"/>
    <property type="project" value="UniProtKB-SubCell"/>
</dbReference>
<dbReference type="InterPro" id="IPR050874">
    <property type="entry name" value="Diverse_PLD-related"/>
</dbReference>
<keyword evidence="4" id="KW-0677">Repeat</keyword>
<evidence type="ECO:0000256" key="10">
    <source>
        <dbReference type="ARBA" id="ARBA00039059"/>
    </source>
</evidence>
<gene>
    <name evidence="16" type="ORF">WMY93_028200</name>
</gene>
<dbReference type="Gene3D" id="3.30.870.10">
    <property type="entry name" value="Endonuclease Chain A"/>
    <property type="match status" value="1"/>
</dbReference>
<feature type="region of interest" description="Disordered" evidence="13">
    <location>
        <begin position="51"/>
        <end position="73"/>
    </location>
</feature>
<evidence type="ECO:0000256" key="8">
    <source>
        <dbReference type="ARBA" id="ARBA00037797"/>
    </source>
</evidence>
<evidence type="ECO:0000256" key="7">
    <source>
        <dbReference type="ARBA" id="ARBA00035759"/>
    </source>
</evidence>
<comment type="similarity">
    <text evidence="2">Belongs to the phospholipase D family.</text>
</comment>
<dbReference type="PANTHER" id="PTHR10185:SF16">
    <property type="entry name" value="5'-3' EXONUCLEASE PLD3"/>
    <property type="match status" value="1"/>
</dbReference>
<dbReference type="GO" id="GO:0031901">
    <property type="term" value="C:early endosome membrane"/>
    <property type="evidence" value="ECO:0007669"/>
    <property type="project" value="UniProtKB-SubCell"/>
</dbReference>
<evidence type="ECO:0000256" key="4">
    <source>
        <dbReference type="ARBA" id="ARBA00022737"/>
    </source>
</evidence>
<sequence length="430" mass="46797">MTEEIPYKQLPGQQQPRPSQSRAPVFVCAVLLLGVTAGLLTTMAVLTLLTTPPEHQTTPPEHRTSPSLVQEEPPCTDPCRLVLLESIPEGVTFNSSSTHMSIFQAWQNLMSEASSSLDIASFYWTLTNTDTGTHEASAAQGEAVLQNLADLSPKLNVRIAVNTPQGSLPADLQLLSSKGAQIRTCQHGLEIAHTGEGAGGRGVQLQLSGRRPGEDLRGVLVPGTEPEYSPTWPSSFSTSFNQDSPLQLRLNDSEASVYLSSSPPSLCASGRTSDLQAILGVIQDAQSFVYIAVMNYLPTMEFSHPKNTQPVMFPFLRSLASLQDPRGKLDVQVRLFVVPATAAQKEIPFARVNHNKYMVTDKVAYIGTSNWSGDYFVNTAGVALVVQQPPQSETGATVQEQLRRVFERDWNSDYSSPLSHHPDAKDKCPV</sequence>
<comment type="catalytic activity">
    <reaction evidence="7">
        <text>Exonucleolytic cleavage in the 5'- to 3'-direction to yield nucleoside 3'-phosphates.</text>
        <dbReference type="EC" id="3.1.16.1"/>
    </reaction>
</comment>
<feature type="region of interest" description="Disordered" evidence="13">
    <location>
        <begin position="1"/>
        <end position="20"/>
    </location>
</feature>
<dbReference type="EC" id="3.1.16.1" evidence="10"/>
<proteinExistence type="inferred from homology"/>
<evidence type="ECO:0000256" key="13">
    <source>
        <dbReference type="SAM" id="MobiDB-lite"/>
    </source>
</evidence>
<dbReference type="InterPro" id="IPR032803">
    <property type="entry name" value="PLDc_3"/>
</dbReference>
<dbReference type="SUPFAM" id="SSF56024">
    <property type="entry name" value="Phospholipase D/nuclease"/>
    <property type="match status" value="1"/>
</dbReference>
<accession>A0AAW0MZI8</accession>
<dbReference type="PROSITE" id="PS50035">
    <property type="entry name" value="PLD"/>
    <property type="match status" value="1"/>
</dbReference>
<evidence type="ECO:0000256" key="11">
    <source>
        <dbReference type="ARBA" id="ARBA00039647"/>
    </source>
</evidence>
<evidence type="ECO:0000256" key="5">
    <source>
        <dbReference type="ARBA" id="ARBA00022801"/>
    </source>
</evidence>
<protein>
    <recommendedName>
        <fullName evidence="11">5'-3' exonuclease PLD3</fullName>
        <ecNumber evidence="10">3.1.16.1</ecNumber>
    </recommendedName>
    <alternativeName>
        <fullName evidence="12">Phospholipase D3</fullName>
    </alternativeName>
</protein>
<evidence type="ECO:0000256" key="2">
    <source>
        <dbReference type="ARBA" id="ARBA00008664"/>
    </source>
</evidence>
<organism evidence="16 17">
    <name type="scientific">Mugilogobius chulae</name>
    <name type="common">yellowstripe goby</name>
    <dbReference type="NCBI Taxonomy" id="88201"/>
    <lineage>
        <taxon>Eukaryota</taxon>
        <taxon>Metazoa</taxon>
        <taxon>Chordata</taxon>
        <taxon>Craniata</taxon>
        <taxon>Vertebrata</taxon>
        <taxon>Euteleostomi</taxon>
        <taxon>Actinopterygii</taxon>
        <taxon>Neopterygii</taxon>
        <taxon>Teleostei</taxon>
        <taxon>Neoteleostei</taxon>
        <taxon>Acanthomorphata</taxon>
        <taxon>Gobiaria</taxon>
        <taxon>Gobiiformes</taxon>
        <taxon>Gobioidei</taxon>
        <taxon>Gobiidae</taxon>
        <taxon>Gobionellinae</taxon>
        <taxon>Mugilogobius</taxon>
    </lineage>
</organism>
<reference evidence="17" key="1">
    <citation type="submission" date="2024-04" db="EMBL/GenBank/DDBJ databases">
        <title>Salinicola lusitanus LLJ914,a marine bacterium isolated from the Okinawa Trough.</title>
        <authorList>
            <person name="Li J."/>
        </authorList>
    </citation>
    <scope>NUCLEOTIDE SEQUENCE [LARGE SCALE GENOMIC DNA]</scope>
</reference>
<dbReference type="AlphaFoldDB" id="A0AAW0MZI8"/>
<comment type="caution">
    <text evidence="16">The sequence shown here is derived from an EMBL/GenBank/DDBJ whole genome shotgun (WGS) entry which is preliminary data.</text>
</comment>
<keyword evidence="14" id="KW-1133">Transmembrane helix</keyword>
<dbReference type="GO" id="GO:0004527">
    <property type="term" value="F:exonuclease activity"/>
    <property type="evidence" value="ECO:0007669"/>
    <property type="project" value="UniProtKB-KW"/>
</dbReference>
<dbReference type="InterPro" id="IPR001736">
    <property type="entry name" value="PLipase_D/transphosphatidylase"/>
</dbReference>
<evidence type="ECO:0000256" key="3">
    <source>
        <dbReference type="ARBA" id="ARBA00022722"/>
    </source>
</evidence>
<keyword evidence="3" id="KW-0540">Nuclease</keyword>
<name>A0AAW0MZI8_9GOBI</name>
<feature type="domain" description="PLD phosphodiesterase" evidence="15">
    <location>
        <begin position="349"/>
        <end position="375"/>
    </location>
</feature>
<keyword evidence="14" id="KW-0472">Membrane</keyword>
<dbReference type="PANTHER" id="PTHR10185">
    <property type="entry name" value="PHOSPHOLIPASE D - RELATED"/>
    <property type="match status" value="1"/>
</dbReference>
<evidence type="ECO:0000313" key="17">
    <source>
        <dbReference type="Proteomes" id="UP001460270"/>
    </source>
</evidence>
<keyword evidence="5" id="KW-0378">Hydrolase</keyword>
<evidence type="ECO:0000256" key="14">
    <source>
        <dbReference type="SAM" id="Phobius"/>
    </source>
</evidence>
<dbReference type="SMART" id="SM00155">
    <property type="entry name" value="PLDc"/>
    <property type="match status" value="1"/>
</dbReference>
<dbReference type="GO" id="GO:0043202">
    <property type="term" value="C:lysosomal lumen"/>
    <property type="evidence" value="ECO:0007669"/>
    <property type="project" value="UniProtKB-SubCell"/>
</dbReference>
<keyword evidence="14" id="KW-0812">Transmembrane</keyword>